<dbReference type="RefSeq" id="WP_004283288.1">
    <property type="nucleotide sequence ID" value="NZ_CAUJRG010000012.1"/>
</dbReference>
<feature type="domain" description="Right handed beta helix" evidence="2">
    <location>
        <begin position="382"/>
        <end position="562"/>
    </location>
</feature>
<dbReference type="InterPro" id="IPR006626">
    <property type="entry name" value="PbH1"/>
</dbReference>
<proteinExistence type="predicted"/>
<name>A0A448VPY8_9NEIS</name>
<evidence type="ECO:0000259" key="2">
    <source>
        <dbReference type="Pfam" id="PF13229"/>
    </source>
</evidence>
<dbReference type="EMBL" id="LR134533">
    <property type="protein sequence ID" value="VEJ51772.1"/>
    <property type="molecule type" value="Genomic_DNA"/>
</dbReference>
<sequence length="916" mass="99262">MSKQNFKPIDQVVNGNISQTMYSKGAGLNVGAENSLYMQDVYVEEMLSELTKQIDIGSEVNLDELAWDAGNESAQNYGQVHMQQQATVENMQVKAPDEVVAKSPEYVLAEEVAIQNSAVSSSGKLPIILGGLAGAGVLGGLAAGGGGGGGGGSESKPAVAPKETPAVKEPAAPKETLMPEDTKVVENSESGKEEVDSKQTENPKEEVVPSKEAVPVAENAASNAGSLFAANTDAGKLSASGEYRIYNHKVYGKYIDARDFGTDVTGQKDSLAAIKKALAAAHEESAAVYLKGHLKISDQIVLNDANKNVTGLFGDGKCNTTISFDKPQKGVFNPNSNEDDIRDHAGILIDKQNGKTIAELSVKYTNESDFYRPYKTYFGKISGILVNDSDNTLISKVEVSGANRAGVIFTSTDALTREPNSSSNKNYKMRLATGEIDENYETLPYGENNRIVDSYLHHNRVAGALVAYQKNFIAEKNTFSWNGHEKDGGTGYGIASMAGSYGSGIIFRNNLSDHNYRKGFDIHDGNNIVIENNTAIGDRLYGIAVYNRLFSMDNVKINGNTIIQDPDFRLDRDDDLGNRYHGYSAIQLQTNTQFRDMPGKPNGYFEINNNIIKNLSLYKNAIQTYGIEFRNHEPKMDYTLNMKGNHISGDSTKYLIAAINDTKNFVTNTKGPGSGNINIHDNYAEVKTIAKGTMPIYISESETNGSLRGKVSIERNDIKVTEKSDGSIEGIGLHGNAVSYEIHDNTFELRGTLKDPIISFRSDNKNALSEVNVTGNKINTDLDSMYIRWLRAFTDADIAADNNSHNGKSLKSMYDKPQKLELDIGGDSVVGGEVNSSASVLPKPGIAQKSAENLLGEKGKQLILSDLLSPSELDLTATLGKDNHESLPVSEMIPVYSHTVETLDDSLQQLGHSGIV</sequence>
<dbReference type="KEGG" id="nwe:SAMEA3174300_0235"/>
<feature type="region of interest" description="Disordered" evidence="1">
    <location>
        <begin position="145"/>
        <end position="213"/>
    </location>
</feature>
<dbReference type="AlphaFoldDB" id="A0A448VPY8"/>
<organism evidence="3 4">
    <name type="scientific">Neisseria weaveri</name>
    <dbReference type="NCBI Taxonomy" id="28091"/>
    <lineage>
        <taxon>Bacteria</taxon>
        <taxon>Pseudomonadati</taxon>
        <taxon>Pseudomonadota</taxon>
        <taxon>Betaproteobacteria</taxon>
        <taxon>Neisseriales</taxon>
        <taxon>Neisseriaceae</taxon>
        <taxon>Neisseria</taxon>
    </lineage>
</organism>
<reference evidence="3 4" key="1">
    <citation type="submission" date="2018-12" db="EMBL/GenBank/DDBJ databases">
        <authorList>
            <consortium name="Pathogen Informatics"/>
        </authorList>
    </citation>
    <scope>NUCLEOTIDE SEQUENCE [LARGE SCALE GENOMIC DNA]</scope>
    <source>
        <strain evidence="3 4">NCTC12742</strain>
    </source>
</reference>
<evidence type="ECO:0000313" key="4">
    <source>
        <dbReference type="Proteomes" id="UP000272771"/>
    </source>
</evidence>
<evidence type="ECO:0000313" key="3">
    <source>
        <dbReference type="EMBL" id="VEJ51772.1"/>
    </source>
</evidence>
<dbReference type="Pfam" id="PF13229">
    <property type="entry name" value="Beta_helix"/>
    <property type="match status" value="1"/>
</dbReference>
<accession>A0A448VPY8</accession>
<dbReference type="Proteomes" id="UP000272771">
    <property type="component" value="Chromosome"/>
</dbReference>
<dbReference type="InterPro" id="IPR012334">
    <property type="entry name" value="Pectin_lyas_fold"/>
</dbReference>
<dbReference type="OrthoDB" id="8607025at2"/>
<dbReference type="SMART" id="SM00710">
    <property type="entry name" value="PbH1"/>
    <property type="match status" value="8"/>
</dbReference>
<protein>
    <recommendedName>
        <fullName evidence="2">Right handed beta helix domain-containing protein</fullName>
    </recommendedName>
</protein>
<evidence type="ECO:0000256" key="1">
    <source>
        <dbReference type="SAM" id="MobiDB-lite"/>
    </source>
</evidence>
<dbReference type="Gene3D" id="2.160.20.10">
    <property type="entry name" value="Single-stranded right-handed beta-helix, Pectin lyase-like"/>
    <property type="match status" value="1"/>
</dbReference>
<dbReference type="InterPro" id="IPR011050">
    <property type="entry name" value="Pectin_lyase_fold/virulence"/>
</dbReference>
<keyword evidence="4" id="KW-1185">Reference proteome</keyword>
<dbReference type="SUPFAM" id="SSF51126">
    <property type="entry name" value="Pectin lyase-like"/>
    <property type="match status" value="1"/>
</dbReference>
<feature type="compositionally biased region" description="Basic and acidic residues" evidence="1">
    <location>
        <begin position="180"/>
        <end position="209"/>
    </location>
</feature>
<dbReference type="InterPro" id="IPR039448">
    <property type="entry name" value="Beta_helix"/>
</dbReference>
<gene>
    <name evidence="3" type="ORF">NCTC12742_01677</name>
</gene>